<proteinExistence type="predicted"/>
<dbReference type="WBParaSite" id="SVE_2024400.1">
    <property type="protein sequence ID" value="SVE_2024400.1"/>
    <property type="gene ID" value="SVE_2024400"/>
</dbReference>
<reference evidence="1" key="1">
    <citation type="submission" date="2014-07" db="EMBL/GenBank/DDBJ databases">
        <authorList>
            <person name="Martin A.A"/>
            <person name="De Silva N."/>
        </authorList>
    </citation>
    <scope>NUCLEOTIDE SEQUENCE</scope>
</reference>
<dbReference type="Proteomes" id="UP000035680">
    <property type="component" value="Unassembled WGS sequence"/>
</dbReference>
<reference evidence="2" key="2">
    <citation type="submission" date="2015-08" db="UniProtKB">
        <authorList>
            <consortium name="WormBaseParasite"/>
        </authorList>
    </citation>
    <scope>IDENTIFICATION</scope>
</reference>
<protein>
    <submittedName>
        <fullName evidence="2">CUB domain-containing protein</fullName>
    </submittedName>
</protein>
<accession>A0A0K0G662</accession>
<name>A0A0K0G662_STRVS</name>
<keyword evidence="1" id="KW-1185">Reference proteome</keyword>
<sequence length="84" mass="9703">MENMKILTIIPDASVSKDMVEISLFNYQGQIKDIIQHFTIKTPTGALLFSENRNISITTENDHAIVHYRSTFSWNKMNMTFHAI</sequence>
<organism evidence="1 2">
    <name type="scientific">Strongyloides venezuelensis</name>
    <name type="common">Threadworm</name>
    <dbReference type="NCBI Taxonomy" id="75913"/>
    <lineage>
        <taxon>Eukaryota</taxon>
        <taxon>Metazoa</taxon>
        <taxon>Ecdysozoa</taxon>
        <taxon>Nematoda</taxon>
        <taxon>Chromadorea</taxon>
        <taxon>Rhabditida</taxon>
        <taxon>Tylenchina</taxon>
        <taxon>Panagrolaimomorpha</taxon>
        <taxon>Strongyloidoidea</taxon>
        <taxon>Strongyloididae</taxon>
        <taxon>Strongyloides</taxon>
    </lineage>
</organism>
<dbReference type="AlphaFoldDB" id="A0A0K0G662"/>
<evidence type="ECO:0000313" key="2">
    <source>
        <dbReference type="WBParaSite" id="SVE_2024400.1"/>
    </source>
</evidence>
<evidence type="ECO:0000313" key="1">
    <source>
        <dbReference type="Proteomes" id="UP000035680"/>
    </source>
</evidence>